<dbReference type="Gene3D" id="3.10.620.30">
    <property type="match status" value="1"/>
</dbReference>
<evidence type="ECO:0000313" key="3">
    <source>
        <dbReference type="Proteomes" id="UP000319619"/>
    </source>
</evidence>
<dbReference type="AlphaFoldDB" id="A0A532UZD8"/>
<evidence type="ECO:0000259" key="1">
    <source>
        <dbReference type="Pfam" id="PF12969"/>
    </source>
</evidence>
<accession>A0A532UZD8</accession>
<protein>
    <recommendedName>
        <fullName evidence="1">DUF3857 domain-containing protein</fullName>
    </recommendedName>
</protein>
<gene>
    <name evidence="2" type="ORF">CEE37_08315</name>
</gene>
<dbReference type="EMBL" id="NJBN01000005">
    <property type="protein sequence ID" value="TKJ40320.1"/>
    <property type="molecule type" value="Genomic_DNA"/>
</dbReference>
<evidence type="ECO:0000313" key="2">
    <source>
        <dbReference type="EMBL" id="TKJ40320.1"/>
    </source>
</evidence>
<dbReference type="Gene3D" id="2.60.40.3140">
    <property type="match status" value="1"/>
</dbReference>
<reference evidence="2 3" key="1">
    <citation type="submission" date="2017-06" db="EMBL/GenBank/DDBJ databases">
        <title>Novel microbial phyla capable of carbon fixation and sulfur reduction in deep-sea sediments.</title>
        <authorList>
            <person name="Huang J."/>
            <person name="Baker B."/>
            <person name="Wang Y."/>
        </authorList>
    </citation>
    <scope>NUCLEOTIDE SEQUENCE [LARGE SCALE GENOMIC DNA]</scope>
    <source>
        <strain evidence="2">B3_LCP</strain>
    </source>
</reference>
<dbReference type="Proteomes" id="UP000319619">
    <property type="component" value="Unassembled WGS sequence"/>
</dbReference>
<feature type="domain" description="DUF3857" evidence="1">
    <location>
        <begin position="57"/>
        <end position="221"/>
    </location>
</feature>
<sequence length="621" mass="69961">MRTLKYISVILGIFVCAASLYAVDVETVLQKRDQASQLPPSDSVILYHGTTFTIHEDGRMDRQEHLLRYLRNLNAWDEYCDPHLAFDSQWQELDVMISRVHTPDGRKVDTTPNGFNPIVPFGLDRAPDFTTMRQMVVTHLGVEHDVVTELKYTVSDTEPLYPWSWGEVLFGTHEPTLEREVIVKVPVGSVLALGWRKDALQYTKSERDGYQIATWRMMNLESIDLAETGSKAALFLPRVSFSTCPNMEELTNEMQKRFGDAAKTCCSFDKAIEDYAKISSPEVKLDSAITFIKNRIALKRFNHPTMLLKYRPTCRISNTGYGSVADLTVYYATVLKELGFEPKVYLSGIGHESVPGLAGNEHYAIHLTGLTNECWLDPTTGNISYGLPEGVTLLGIWPAQTPETIPPTKWEENSIRLDLEITFDAEGAAEGWVQVKSTGALAFFETAIEGGAGDLIDHFTNGFYVSPEVNNEILLQQQPDWVEGKADLSFDPVEEKIDGMIRIPLPWNITDFHGILPRGLVLHHVNRDVPVILDRIGYVEINLKFNYPAGIEPVLLPQVLNEKVDGISFDRKVETGAGFVRIEERAEFPQMLISAEGWELWRQVILSADRQTSRTILLPLN</sequence>
<organism evidence="2 3">
    <name type="scientific">candidate division LCP-89 bacterium B3_LCP</name>
    <dbReference type="NCBI Taxonomy" id="2012998"/>
    <lineage>
        <taxon>Bacteria</taxon>
        <taxon>Pseudomonadati</taxon>
        <taxon>Bacteria division LCP-89</taxon>
    </lineage>
</organism>
<dbReference type="InterPro" id="IPR024618">
    <property type="entry name" value="DUF3857"/>
</dbReference>
<name>A0A532UZD8_UNCL8</name>
<proteinExistence type="predicted"/>
<comment type="caution">
    <text evidence="2">The sequence shown here is derived from an EMBL/GenBank/DDBJ whole genome shotgun (WGS) entry which is preliminary data.</text>
</comment>
<dbReference type="Pfam" id="PF12969">
    <property type="entry name" value="DUF3857"/>
    <property type="match status" value="1"/>
</dbReference>